<evidence type="ECO:0000313" key="2">
    <source>
        <dbReference type="Proteomes" id="UP001329915"/>
    </source>
</evidence>
<gene>
    <name evidence="1" type="ORF">MFMK1_000811</name>
</gene>
<dbReference type="KEGG" id="dbc:MFMK1_000811"/>
<evidence type="ECO:0000313" key="1">
    <source>
        <dbReference type="EMBL" id="WRO21020.1"/>
    </source>
</evidence>
<organism evidence="1 2">
    <name type="scientific">Metallumcola ferriviriculae</name>
    <dbReference type="NCBI Taxonomy" id="3039180"/>
    <lineage>
        <taxon>Bacteria</taxon>
        <taxon>Bacillati</taxon>
        <taxon>Bacillota</taxon>
        <taxon>Clostridia</taxon>
        <taxon>Neomoorellales</taxon>
        <taxon>Desulfitibacteraceae</taxon>
        <taxon>Metallumcola</taxon>
    </lineage>
</organism>
<dbReference type="RefSeq" id="WP_366923892.1">
    <property type="nucleotide sequence ID" value="NZ_CP121694.1"/>
</dbReference>
<accession>A0AAU0ULE0</accession>
<keyword evidence="2" id="KW-1185">Reference proteome</keyword>
<name>A0AAU0ULE0_9FIRM</name>
<dbReference type="EMBL" id="CP121694">
    <property type="protein sequence ID" value="WRO21020.1"/>
    <property type="molecule type" value="Genomic_DNA"/>
</dbReference>
<dbReference type="AlphaFoldDB" id="A0AAU0ULE0"/>
<dbReference type="Proteomes" id="UP001329915">
    <property type="component" value="Chromosome"/>
</dbReference>
<sequence length="271" mass="31886">MIFDISTPDAAFKFIQDFFNITGSGFIDEYIIECNNDFDSFWNKRLDYIDSTNIDHLKYKALHVTSNWDDCLEIKMQGIKNLQAVLSEQTTLRNLLLEYGVKFDIENKALVIGEKVIDIDYDKFRGRFRLTSEEERIREVARKIYFDPQVNAFFSIDDIARYGTDIHCRPEFLMNLSSLIPRIKEVEKIWCTKSKGYIVTFLADFDQFAWYSFYDYEDNYWEDMESRLILKKWLISNAVSRSFERGGSEIIAYMGSGVTITPEQIIDYTAL</sequence>
<proteinExistence type="predicted"/>
<protein>
    <submittedName>
        <fullName evidence="1">Uncharacterized protein</fullName>
    </submittedName>
</protein>
<reference evidence="1 2" key="1">
    <citation type="submission" date="2023-04" db="EMBL/GenBank/DDBJ databases">
        <authorList>
            <person name="Hsu D."/>
        </authorList>
    </citation>
    <scope>NUCLEOTIDE SEQUENCE [LARGE SCALE GENOMIC DNA]</scope>
    <source>
        <strain evidence="1 2">MK1</strain>
    </source>
</reference>